<dbReference type="AlphaFoldDB" id="A0A0G1PNA4"/>
<protein>
    <submittedName>
        <fullName evidence="5">Anaerobic ribonucleoside-triphosphate reductase-activating protein</fullName>
    </submittedName>
</protein>
<keyword evidence="2" id="KW-0479">Metal-binding</keyword>
<gene>
    <name evidence="5" type="ORF">UX45_C0003G0038</name>
</gene>
<accession>A0A0G1PNA4</accession>
<dbReference type="CDD" id="cd01335">
    <property type="entry name" value="Radical_SAM"/>
    <property type="match status" value="1"/>
</dbReference>
<dbReference type="SFLD" id="SFLDG01066">
    <property type="entry name" value="organic_radical-activating_enz"/>
    <property type="match status" value="1"/>
</dbReference>
<proteinExistence type="predicted"/>
<dbReference type="SFLD" id="SFLDS00029">
    <property type="entry name" value="Radical_SAM"/>
    <property type="match status" value="1"/>
</dbReference>
<evidence type="ECO:0000313" key="6">
    <source>
        <dbReference type="Proteomes" id="UP000034705"/>
    </source>
</evidence>
<keyword evidence="1" id="KW-0949">S-adenosyl-L-methionine</keyword>
<dbReference type="SUPFAM" id="SSF102114">
    <property type="entry name" value="Radical SAM enzymes"/>
    <property type="match status" value="1"/>
</dbReference>
<reference evidence="5 6" key="1">
    <citation type="journal article" date="2015" name="Nature">
        <title>rRNA introns, odd ribosomes, and small enigmatic genomes across a large radiation of phyla.</title>
        <authorList>
            <person name="Brown C.T."/>
            <person name="Hug L.A."/>
            <person name="Thomas B.C."/>
            <person name="Sharon I."/>
            <person name="Castelle C.J."/>
            <person name="Singh A."/>
            <person name="Wilkins M.J."/>
            <person name="Williams K.H."/>
            <person name="Banfield J.F."/>
        </authorList>
    </citation>
    <scope>NUCLEOTIDE SEQUENCE [LARGE SCALE GENOMIC DNA]</scope>
</reference>
<dbReference type="EMBL" id="LCMG01000003">
    <property type="protein sequence ID" value="KKU34147.1"/>
    <property type="molecule type" value="Genomic_DNA"/>
</dbReference>
<dbReference type="InterPro" id="IPR058240">
    <property type="entry name" value="rSAM_sf"/>
</dbReference>
<evidence type="ECO:0000313" key="5">
    <source>
        <dbReference type="EMBL" id="KKU34147.1"/>
    </source>
</evidence>
<dbReference type="InterPro" id="IPR007197">
    <property type="entry name" value="rSAM"/>
</dbReference>
<evidence type="ECO:0000256" key="2">
    <source>
        <dbReference type="ARBA" id="ARBA00022723"/>
    </source>
</evidence>
<dbReference type="InterPro" id="IPR012837">
    <property type="entry name" value="NrdG"/>
</dbReference>
<sequence>MGKKTINLGHFEPATRAMGPGLRACLWVRGCRIRCPGCISPFYLDQDPKADIALWRMLQKIRKAKEEYGIEGISISGGEPFDQAIVLSELCEAVHILGLSTLAWSGYTRRRLEGRRASRGTQNLLQHIDVLIDGPFQIRHHTEGLPLRGSGNQRIHLLTDRYCMDDLSGSHLEVRMHENRAVQITGVTDYSKALAILNLMGLDGHTAMSR</sequence>
<dbReference type="Proteomes" id="UP000034705">
    <property type="component" value="Unassembled WGS sequence"/>
</dbReference>
<dbReference type="PATRIC" id="fig|1619001.3.peg.225"/>
<keyword evidence="4" id="KW-0411">Iron-sulfur</keyword>
<dbReference type="GO" id="GO:0043365">
    <property type="term" value="F:[formate-C-acetyltransferase]-activating enzyme activity"/>
    <property type="evidence" value="ECO:0007669"/>
    <property type="project" value="InterPro"/>
</dbReference>
<evidence type="ECO:0000256" key="3">
    <source>
        <dbReference type="ARBA" id="ARBA00023004"/>
    </source>
</evidence>
<organism evidence="5 6">
    <name type="scientific">Candidatus Uhrbacteria bacterium GW2011_GWF2_46_218</name>
    <dbReference type="NCBI Taxonomy" id="1619001"/>
    <lineage>
        <taxon>Bacteria</taxon>
        <taxon>Candidatus Uhriibacteriota</taxon>
    </lineage>
</organism>
<evidence type="ECO:0000256" key="1">
    <source>
        <dbReference type="ARBA" id="ARBA00022691"/>
    </source>
</evidence>
<dbReference type="Pfam" id="PF13353">
    <property type="entry name" value="Fer4_12"/>
    <property type="match status" value="1"/>
</dbReference>
<dbReference type="SFLD" id="SFLDF00299">
    <property type="entry name" value="anaerobic_ribonucleoside-triph"/>
    <property type="match status" value="1"/>
</dbReference>
<dbReference type="Gene3D" id="3.20.20.70">
    <property type="entry name" value="Aldolase class I"/>
    <property type="match status" value="1"/>
</dbReference>
<comment type="caution">
    <text evidence="5">The sequence shown here is derived from an EMBL/GenBank/DDBJ whole genome shotgun (WGS) entry which is preliminary data.</text>
</comment>
<dbReference type="GO" id="GO:0051539">
    <property type="term" value="F:4 iron, 4 sulfur cluster binding"/>
    <property type="evidence" value="ECO:0007669"/>
    <property type="project" value="InterPro"/>
</dbReference>
<name>A0A0G1PNA4_9BACT</name>
<evidence type="ECO:0000256" key="4">
    <source>
        <dbReference type="ARBA" id="ARBA00023014"/>
    </source>
</evidence>
<keyword evidence="3" id="KW-0408">Iron</keyword>
<dbReference type="SFLD" id="SFLDG01063">
    <property type="entry name" value="activating_enzymes__group_1"/>
    <property type="match status" value="1"/>
</dbReference>
<dbReference type="InterPro" id="IPR013785">
    <property type="entry name" value="Aldolase_TIM"/>
</dbReference>